<reference evidence="2" key="2">
    <citation type="submission" date="2004-02" db="EMBL/GenBank/DDBJ databases">
        <authorList>
            <consortium name="Genoscope"/>
            <consortium name="Whitehead Institute Centre for Genome Research"/>
        </authorList>
    </citation>
    <scope>NUCLEOTIDE SEQUENCE</scope>
</reference>
<evidence type="ECO:0000256" key="1">
    <source>
        <dbReference type="SAM" id="MobiDB-lite"/>
    </source>
</evidence>
<feature type="non-terminal residue" evidence="2">
    <location>
        <position position="1"/>
    </location>
</feature>
<proteinExistence type="predicted"/>
<dbReference type="KEGG" id="tng:GSTEN00010924G001"/>
<gene>
    <name evidence="2" type="ORF">GSTENG00010924001</name>
</gene>
<protein>
    <submittedName>
        <fullName evidence="2">(spotted green pufferfish) hypothetical protein</fullName>
    </submittedName>
</protein>
<evidence type="ECO:0000313" key="2">
    <source>
        <dbReference type="EMBL" id="CAF94707.1"/>
    </source>
</evidence>
<feature type="region of interest" description="Disordered" evidence="1">
    <location>
        <begin position="1"/>
        <end position="28"/>
    </location>
</feature>
<feature type="compositionally biased region" description="Basic and acidic residues" evidence="1">
    <location>
        <begin position="1"/>
        <end position="12"/>
    </location>
</feature>
<dbReference type="AlphaFoldDB" id="Q4SXC5"/>
<accession>Q4SXC5</accession>
<name>Q4SXC5_TETNG</name>
<dbReference type="EMBL" id="CAAE01012508">
    <property type="protein sequence ID" value="CAF94707.1"/>
    <property type="molecule type" value="Genomic_DNA"/>
</dbReference>
<sequence>RKSTWGKERGSDGWRGAGRRPHTARGSPVEVRRITLSWSLPRGGVLHEKKLGRFPRKDQRETRKVEVAPPKDVLQG</sequence>
<feature type="region of interest" description="Disordered" evidence="1">
    <location>
        <begin position="51"/>
        <end position="76"/>
    </location>
</feature>
<comment type="caution">
    <text evidence="2">The sequence shown here is derived from an EMBL/GenBank/DDBJ whole genome shotgun (WGS) entry which is preliminary data.</text>
</comment>
<feature type="compositionally biased region" description="Basic and acidic residues" evidence="1">
    <location>
        <begin position="51"/>
        <end position="66"/>
    </location>
</feature>
<organism evidence="2">
    <name type="scientific">Tetraodon nigroviridis</name>
    <name type="common">Spotted green pufferfish</name>
    <name type="synonym">Chelonodon nigroviridis</name>
    <dbReference type="NCBI Taxonomy" id="99883"/>
    <lineage>
        <taxon>Eukaryota</taxon>
        <taxon>Metazoa</taxon>
        <taxon>Chordata</taxon>
        <taxon>Craniata</taxon>
        <taxon>Vertebrata</taxon>
        <taxon>Euteleostomi</taxon>
        <taxon>Actinopterygii</taxon>
        <taxon>Neopterygii</taxon>
        <taxon>Teleostei</taxon>
        <taxon>Neoteleostei</taxon>
        <taxon>Acanthomorphata</taxon>
        <taxon>Eupercaria</taxon>
        <taxon>Tetraodontiformes</taxon>
        <taxon>Tetradontoidea</taxon>
        <taxon>Tetraodontidae</taxon>
        <taxon>Tetraodon</taxon>
    </lineage>
</organism>
<reference evidence="2" key="1">
    <citation type="journal article" date="2004" name="Nature">
        <title>Genome duplication in the teleost fish Tetraodon nigroviridis reveals the early vertebrate proto-karyotype.</title>
        <authorList>
            <person name="Jaillon O."/>
            <person name="Aury J.-M."/>
            <person name="Brunet F."/>
            <person name="Petit J.-L."/>
            <person name="Stange-Thomann N."/>
            <person name="Mauceli E."/>
            <person name="Bouneau L."/>
            <person name="Fischer C."/>
            <person name="Ozouf-Costaz C."/>
            <person name="Bernot A."/>
            <person name="Nicaud S."/>
            <person name="Jaffe D."/>
            <person name="Fisher S."/>
            <person name="Lutfalla G."/>
            <person name="Dossat C."/>
            <person name="Segurens B."/>
            <person name="Dasilva C."/>
            <person name="Salanoubat M."/>
            <person name="Levy M."/>
            <person name="Boudet N."/>
            <person name="Castellano S."/>
            <person name="Anthouard V."/>
            <person name="Jubin C."/>
            <person name="Castelli V."/>
            <person name="Katinka M."/>
            <person name="Vacherie B."/>
            <person name="Biemont C."/>
            <person name="Skalli Z."/>
            <person name="Cattolico L."/>
            <person name="Poulain J."/>
            <person name="De Berardinis V."/>
            <person name="Cruaud C."/>
            <person name="Duprat S."/>
            <person name="Brottier P."/>
            <person name="Coutanceau J.-P."/>
            <person name="Gouzy J."/>
            <person name="Parra G."/>
            <person name="Lardier G."/>
            <person name="Chapple C."/>
            <person name="McKernan K.J."/>
            <person name="McEwan P."/>
            <person name="Bosak S."/>
            <person name="Kellis M."/>
            <person name="Volff J.-N."/>
            <person name="Guigo R."/>
            <person name="Zody M.C."/>
            <person name="Mesirov J."/>
            <person name="Lindblad-Toh K."/>
            <person name="Birren B."/>
            <person name="Nusbaum C."/>
            <person name="Kahn D."/>
            <person name="Robinson-Rechavi M."/>
            <person name="Laudet V."/>
            <person name="Schachter V."/>
            <person name="Quetier F."/>
            <person name="Saurin W."/>
            <person name="Scarpelli C."/>
            <person name="Wincker P."/>
            <person name="Lander E.S."/>
            <person name="Weissenbach J."/>
            <person name="Roest Crollius H."/>
        </authorList>
    </citation>
    <scope>NUCLEOTIDE SEQUENCE [LARGE SCALE GENOMIC DNA]</scope>
</reference>